<sequence length="67" mass="7786">MCLNPDSDEKSAVPPGLNYNISDKELDRDIINLHLPEPDNYIATDEELRALYLPGEYDRMMEEFKNL</sequence>
<evidence type="ECO:0000313" key="1">
    <source>
        <dbReference type="EMBL" id="MEL5994182.1"/>
    </source>
</evidence>
<name>A0ABU9LTZ9_9BACT</name>
<keyword evidence="2" id="KW-1185">Reference proteome</keyword>
<dbReference type="Proteomes" id="UP001479606">
    <property type="component" value="Unassembled WGS sequence"/>
</dbReference>
<gene>
    <name evidence="1" type="ORF">AAFH49_08180</name>
</gene>
<accession>A0ABU9LTZ9</accession>
<reference evidence="1 2" key="1">
    <citation type="journal article" date="2018" name="Arch. Microbiol.">
        <title>Hymenobacter segetis sp. nov., isolated from soil.</title>
        <authorList>
            <person name="Ten L.N."/>
            <person name="Lim S.J."/>
            <person name="Kim B.O."/>
            <person name="Kang I.K."/>
            <person name="Jung H.Y."/>
        </authorList>
    </citation>
    <scope>NUCLEOTIDE SEQUENCE [LARGE SCALE GENOMIC DNA]</scope>
    <source>
        <strain evidence="1 2">S7-3-11</strain>
    </source>
</reference>
<comment type="caution">
    <text evidence="1">The sequence shown here is derived from an EMBL/GenBank/DDBJ whole genome shotgun (WGS) entry which is preliminary data.</text>
</comment>
<protein>
    <submittedName>
        <fullName evidence="1">Uncharacterized protein</fullName>
    </submittedName>
</protein>
<organism evidence="1 2">
    <name type="scientific">Hymenobacter segetis</name>
    <dbReference type="NCBI Taxonomy" id="2025509"/>
    <lineage>
        <taxon>Bacteria</taxon>
        <taxon>Pseudomonadati</taxon>
        <taxon>Bacteroidota</taxon>
        <taxon>Cytophagia</taxon>
        <taxon>Cytophagales</taxon>
        <taxon>Hymenobacteraceae</taxon>
        <taxon>Hymenobacter</taxon>
    </lineage>
</organism>
<dbReference type="EMBL" id="JBCEVZ010000014">
    <property type="protein sequence ID" value="MEL5994182.1"/>
    <property type="molecule type" value="Genomic_DNA"/>
</dbReference>
<evidence type="ECO:0000313" key="2">
    <source>
        <dbReference type="Proteomes" id="UP001479606"/>
    </source>
</evidence>
<proteinExistence type="predicted"/>
<dbReference type="RefSeq" id="WP_342297212.1">
    <property type="nucleotide sequence ID" value="NZ_JBCEVZ010000014.1"/>
</dbReference>